<gene>
    <name evidence="4" type="ORF">DQX05_17380</name>
</gene>
<proteinExistence type="inferred from homology"/>
<protein>
    <submittedName>
        <fullName evidence="4">SDR family oxidoreductase</fullName>
    </submittedName>
</protein>
<evidence type="ECO:0000313" key="5">
    <source>
        <dbReference type="Proteomes" id="UP000266177"/>
    </source>
</evidence>
<dbReference type="InterPro" id="IPR002347">
    <property type="entry name" value="SDR_fam"/>
</dbReference>
<keyword evidence="2" id="KW-0560">Oxidoreductase</keyword>
<dbReference type="RefSeq" id="WP_119794802.1">
    <property type="nucleotide sequence ID" value="NZ_QYZD01000016.1"/>
</dbReference>
<dbReference type="InterPro" id="IPR036291">
    <property type="entry name" value="NAD(P)-bd_dom_sf"/>
</dbReference>
<accession>A0A3A3GJ79</accession>
<dbReference type="Proteomes" id="UP000266177">
    <property type="component" value="Unassembled WGS sequence"/>
</dbReference>
<dbReference type="InterPro" id="IPR020904">
    <property type="entry name" value="Sc_DH/Rdtase_CS"/>
</dbReference>
<name>A0A3A3GJ79_PANTH</name>
<evidence type="ECO:0000256" key="1">
    <source>
        <dbReference type="ARBA" id="ARBA00006484"/>
    </source>
</evidence>
<organism evidence="4 5">
    <name type="scientific">Paenibacillus thiaminolyticus</name>
    <name type="common">Bacillus thiaminolyticus</name>
    <dbReference type="NCBI Taxonomy" id="49283"/>
    <lineage>
        <taxon>Bacteria</taxon>
        <taxon>Bacillati</taxon>
        <taxon>Bacillota</taxon>
        <taxon>Bacilli</taxon>
        <taxon>Bacillales</taxon>
        <taxon>Paenibacillaceae</taxon>
        <taxon>Paenibacillus</taxon>
    </lineage>
</organism>
<dbReference type="AlphaFoldDB" id="A0A3A3GJ79"/>
<comment type="similarity">
    <text evidence="1 3">Belongs to the short-chain dehydrogenases/reductases (SDR) family.</text>
</comment>
<dbReference type="PRINTS" id="PR00081">
    <property type="entry name" value="GDHRDH"/>
</dbReference>
<dbReference type="InterPro" id="IPR051911">
    <property type="entry name" value="SDR_oxidoreductase"/>
</dbReference>
<evidence type="ECO:0000256" key="3">
    <source>
        <dbReference type="RuleBase" id="RU000363"/>
    </source>
</evidence>
<dbReference type="PROSITE" id="PS00061">
    <property type="entry name" value="ADH_SHORT"/>
    <property type="match status" value="1"/>
</dbReference>
<sequence>MDRNTRAADEAAERPVAFVTGASSGFGMLASVKLAEQGYRVIATMRATSRPEALTRLAAARGVESRLEVCRVDVTDAASIEAAVAHASGTYGRIDLLVNNAGYAQGGFVEEVTMEQWRAQFETNVFGAIAAAKAVLPHMREQGRGTIINIGSISGRIAFPGYAPYAAAKFAIEGFSESLRLEMKPYGVDVVLIEPGSYPTNIWEKGFASITIDDASPYRNRLESILRFSRQSASSKADPWEVANLIARIAADKRPRLRYPIGSGVRLLLTAKTLLPWTLIEKLVVRLLR</sequence>
<dbReference type="PANTHER" id="PTHR43976">
    <property type="entry name" value="SHORT CHAIN DEHYDROGENASE"/>
    <property type="match status" value="1"/>
</dbReference>
<dbReference type="GO" id="GO:0016491">
    <property type="term" value="F:oxidoreductase activity"/>
    <property type="evidence" value="ECO:0007669"/>
    <property type="project" value="UniProtKB-KW"/>
</dbReference>
<dbReference type="PANTHER" id="PTHR43976:SF16">
    <property type="entry name" value="SHORT-CHAIN DEHYDROGENASE_REDUCTASE FAMILY PROTEIN"/>
    <property type="match status" value="1"/>
</dbReference>
<dbReference type="SUPFAM" id="SSF51735">
    <property type="entry name" value="NAD(P)-binding Rossmann-fold domains"/>
    <property type="match status" value="1"/>
</dbReference>
<dbReference type="FunFam" id="3.40.50.720:FF:000084">
    <property type="entry name" value="Short-chain dehydrogenase reductase"/>
    <property type="match status" value="1"/>
</dbReference>
<comment type="caution">
    <text evidence="4">The sequence shown here is derived from an EMBL/GenBank/DDBJ whole genome shotgun (WGS) entry which is preliminary data.</text>
</comment>
<dbReference type="EMBL" id="QYZD01000016">
    <property type="protein sequence ID" value="RJG22438.1"/>
    <property type="molecule type" value="Genomic_DNA"/>
</dbReference>
<evidence type="ECO:0000256" key="2">
    <source>
        <dbReference type="ARBA" id="ARBA00023002"/>
    </source>
</evidence>
<dbReference type="Pfam" id="PF00106">
    <property type="entry name" value="adh_short"/>
    <property type="match status" value="1"/>
</dbReference>
<dbReference type="OrthoDB" id="9775296at2"/>
<dbReference type="NCBIfam" id="NF005372">
    <property type="entry name" value="PRK06914.1"/>
    <property type="match status" value="1"/>
</dbReference>
<dbReference type="PRINTS" id="PR00080">
    <property type="entry name" value="SDRFAMILY"/>
</dbReference>
<evidence type="ECO:0000313" key="4">
    <source>
        <dbReference type="EMBL" id="RJG22438.1"/>
    </source>
</evidence>
<dbReference type="GO" id="GO:0008206">
    <property type="term" value="P:bile acid metabolic process"/>
    <property type="evidence" value="ECO:0007669"/>
    <property type="project" value="UniProtKB-ARBA"/>
</dbReference>
<dbReference type="CDD" id="cd05374">
    <property type="entry name" value="17beta-HSD-like_SDR_c"/>
    <property type="match status" value="1"/>
</dbReference>
<dbReference type="Gene3D" id="3.40.50.720">
    <property type="entry name" value="NAD(P)-binding Rossmann-like Domain"/>
    <property type="match status" value="1"/>
</dbReference>
<reference evidence="4 5" key="1">
    <citation type="submission" date="2018-09" db="EMBL/GenBank/DDBJ databases">
        <title>Paenibacillus SK2017-BO5.</title>
        <authorList>
            <person name="Piskunova J.V."/>
            <person name="Dubiley S.A."/>
            <person name="Severinov K.V."/>
        </authorList>
    </citation>
    <scope>NUCLEOTIDE SEQUENCE [LARGE SCALE GENOMIC DNA]</scope>
    <source>
        <strain evidence="4 5">BO5</strain>
    </source>
</reference>